<reference evidence="1 2" key="1">
    <citation type="submission" date="2024-08" db="EMBL/GenBank/DDBJ databases">
        <title>Insights into the chromosomal genome structure of Flemingia macrophylla.</title>
        <authorList>
            <person name="Ding Y."/>
            <person name="Zhao Y."/>
            <person name="Bi W."/>
            <person name="Wu M."/>
            <person name="Zhao G."/>
            <person name="Gong Y."/>
            <person name="Li W."/>
            <person name="Zhang P."/>
        </authorList>
    </citation>
    <scope>NUCLEOTIDE SEQUENCE [LARGE SCALE GENOMIC DNA]</scope>
    <source>
        <strain evidence="1">DYQJB</strain>
        <tissue evidence="1">Leaf</tissue>
    </source>
</reference>
<protein>
    <submittedName>
        <fullName evidence="1">Uncharacterized protein</fullName>
    </submittedName>
</protein>
<proteinExistence type="predicted"/>
<keyword evidence="2" id="KW-1185">Reference proteome</keyword>
<dbReference type="AlphaFoldDB" id="A0ABD1LD21"/>
<dbReference type="EMBL" id="JBGMDY010000009">
    <property type="protein sequence ID" value="KAL2321415.1"/>
    <property type="molecule type" value="Genomic_DNA"/>
</dbReference>
<accession>A0ABD1LD21</accession>
<gene>
    <name evidence="1" type="ORF">Fmac_025794</name>
</gene>
<comment type="caution">
    <text evidence="1">The sequence shown here is derived from an EMBL/GenBank/DDBJ whole genome shotgun (WGS) entry which is preliminary data.</text>
</comment>
<dbReference type="Proteomes" id="UP001603857">
    <property type="component" value="Unassembled WGS sequence"/>
</dbReference>
<evidence type="ECO:0000313" key="1">
    <source>
        <dbReference type="EMBL" id="KAL2321415.1"/>
    </source>
</evidence>
<evidence type="ECO:0000313" key="2">
    <source>
        <dbReference type="Proteomes" id="UP001603857"/>
    </source>
</evidence>
<sequence>MTDVSTRGDLGRGLVEKSSLYTPFYLYKSASLIGVEPLKNEIPLGVALAASH</sequence>
<organism evidence="1 2">
    <name type="scientific">Flemingia macrophylla</name>
    <dbReference type="NCBI Taxonomy" id="520843"/>
    <lineage>
        <taxon>Eukaryota</taxon>
        <taxon>Viridiplantae</taxon>
        <taxon>Streptophyta</taxon>
        <taxon>Embryophyta</taxon>
        <taxon>Tracheophyta</taxon>
        <taxon>Spermatophyta</taxon>
        <taxon>Magnoliopsida</taxon>
        <taxon>eudicotyledons</taxon>
        <taxon>Gunneridae</taxon>
        <taxon>Pentapetalae</taxon>
        <taxon>rosids</taxon>
        <taxon>fabids</taxon>
        <taxon>Fabales</taxon>
        <taxon>Fabaceae</taxon>
        <taxon>Papilionoideae</taxon>
        <taxon>50 kb inversion clade</taxon>
        <taxon>NPAAA clade</taxon>
        <taxon>indigoferoid/millettioid clade</taxon>
        <taxon>Phaseoleae</taxon>
        <taxon>Flemingia</taxon>
    </lineage>
</organism>
<name>A0ABD1LD21_9FABA</name>